<dbReference type="FunFam" id="3.10.310.10:FF:000009">
    <property type="entry name" value="Diaminopimelate epimerase chloroplastic"/>
    <property type="match status" value="1"/>
</dbReference>
<proteinExistence type="inferred from homology"/>
<dbReference type="SUPFAM" id="SSF54506">
    <property type="entry name" value="Diaminopimelate epimerase-like"/>
    <property type="match status" value="3"/>
</dbReference>
<evidence type="ECO:0000256" key="7">
    <source>
        <dbReference type="ARBA" id="ARBA00023235"/>
    </source>
</evidence>
<evidence type="ECO:0000256" key="5">
    <source>
        <dbReference type="ARBA" id="ARBA00022605"/>
    </source>
</evidence>
<comment type="pathway">
    <text evidence="2">Amino-acid biosynthesis; L-lysine biosynthesis via DAP pathway; DL-2,6-diaminopimelate from LL-2,6-diaminopimelate: step 1/1.</text>
</comment>
<evidence type="ECO:0000256" key="4">
    <source>
        <dbReference type="ARBA" id="ARBA00013080"/>
    </source>
</evidence>
<dbReference type="FunFam" id="3.10.310.10:FF:000011">
    <property type="entry name" value="Diaminopimelate epimerase, chloroplastic"/>
    <property type="match status" value="1"/>
</dbReference>
<reference evidence="9 10" key="1">
    <citation type="journal article" date="2018" name="PLoS Genet.">
        <title>Population sequencing reveals clonal diversity and ancestral inbreeding in the grapevine cultivar Chardonnay.</title>
        <authorList>
            <person name="Roach M.J."/>
            <person name="Johnson D.L."/>
            <person name="Bohlmann J."/>
            <person name="van Vuuren H.J."/>
            <person name="Jones S.J."/>
            <person name="Pretorius I.S."/>
            <person name="Schmidt S.A."/>
            <person name="Borneman A.R."/>
        </authorList>
    </citation>
    <scope>NUCLEOTIDE SEQUENCE [LARGE SCALE GENOMIC DNA]</scope>
    <source>
        <strain evidence="10">cv. Chardonnay</strain>
        <tissue evidence="9">Leaf</tissue>
    </source>
</reference>
<dbReference type="InterPro" id="IPR018510">
    <property type="entry name" value="DAP_epimerase_AS"/>
</dbReference>
<dbReference type="InterPro" id="IPR001653">
    <property type="entry name" value="DAP_epimerase_DapF"/>
</dbReference>
<dbReference type="HAMAP" id="MF_00197">
    <property type="entry name" value="DAP_epimerase"/>
    <property type="match status" value="1"/>
</dbReference>
<evidence type="ECO:0000313" key="10">
    <source>
        <dbReference type="Proteomes" id="UP000288805"/>
    </source>
</evidence>
<sequence length="767" mass="83142">MAIAATISLPLTSPTRHSVTRRSITSLNVSTSSSSSSSSVQPSFLTLKTVAFRNPNFRVSATSMSIEALEKGSQTSFLDRKESGFLHFVKYHGLGNDFILVDNRDSSEPKLTPEQAVKLCDRNFGIGADGVIFAMPGINGTDYTMRIFNSDGSEPEMCGNGVRCFARFIAELENLHGKRSVDSKTFEISIEKVKEKVLGKIYERGPNFSSWIRFGGKGLALLVVGVETCCVIKDEEPFRKVWVEGGGGFLRGWKILSSKLRRLGVSSTLRREEDPFAYSRKVLAPSEDDERKKGLVAEARSCSFAEHCNVVWIEVEKELKLTGKLHLALLGGPIILFEFEGVGEVERVIHSGMKWFNGKVCSWSGGTLRWWWVPLFRDSVVVGDFSKVEPSLSYSGWGTGEELEVGSCAIERVGGRSFEKATFEESLEDLRNLAEGGKVYAVKRMEADISVASLPKVDRMGTVAGTGPNGETVEAMALSNGGSGSSGVDLGANEAILNKATGFQGNYSSGLSSSPIGLSILGDGAVGLTMADCPLGSPSGFRPLQLLLQDGRLLDLMGMMRWGLWGSKWWVELRRWSGRSFTLHTGAGLIVPEIQDDGKVKVDMGEPVLKALDVPTKLPANKDQSVVKSELNVDGVSWNVTCVSMGNPHCVTFGTKGGQVDELNLADIGPKFEHHAMFPARTNTEFVQVISRSHLKMRVWERGAGATLACGTGACAVVVAAVLEGHAGRSCTVDLPGGPLDIEWREEDNHVYMTGPAEIVFYGSVPL</sequence>
<evidence type="ECO:0000313" key="9">
    <source>
        <dbReference type="EMBL" id="RVW98778.1"/>
    </source>
</evidence>
<comment type="subcellular location">
    <subcellularLocation>
        <location evidence="1">Plastid</location>
        <location evidence="1">Chloroplast</location>
    </subcellularLocation>
</comment>
<dbReference type="GO" id="GO:0008837">
    <property type="term" value="F:diaminopimelate epimerase activity"/>
    <property type="evidence" value="ECO:0007669"/>
    <property type="project" value="UniProtKB-EC"/>
</dbReference>
<dbReference type="EMBL" id="QGNW01000091">
    <property type="protein sequence ID" value="RVW98778.1"/>
    <property type="molecule type" value="Genomic_DNA"/>
</dbReference>
<dbReference type="Gene3D" id="3.10.310.10">
    <property type="entry name" value="Diaminopimelate Epimerase, Chain A, domain 1"/>
    <property type="match status" value="2"/>
</dbReference>
<protein>
    <recommendedName>
        <fullName evidence="4">diaminopimelate epimerase</fullName>
        <ecNumber evidence="4">5.1.1.7</ecNumber>
    </recommendedName>
</protein>
<dbReference type="Proteomes" id="UP000288805">
    <property type="component" value="Unassembled WGS sequence"/>
</dbReference>
<comment type="catalytic activity">
    <reaction evidence="8">
        <text>(2S,6S)-2,6-diaminopimelate = meso-2,6-diaminopimelate</text>
        <dbReference type="Rhea" id="RHEA:15393"/>
        <dbReference type="ChEBI" id="CHEBI:57609"/>
        <dbReference type="ChEBI" id="CHEBI:57791"/>
        <dbReference type="EC" id="5.1.1.7"/>
    </reaction>
</comment>
<keyword evidence="6" id="KW-0457">Lysine biosynthesis</keyword>
<evidence type="ECO:0000256" key="1">
    <source>
        <dbReference type="ARBA" id="ARBA00004229"/>
    </source>
</evidence>
<gene>
    <name evidence="9" type="primary">DAPF</name>
    <name evidence="9" type="ORF">CK203_023989</name>
</gene>
<evidence type="ECO:0000256" key="8">
    <source>
        <dbReference type="ARBA" id="ARBA00051712"/>
    </source>
</evidence>
<dbReference type="AlphaFoldDB" id="A0A438IPY8"/>
<comment type="caution">
    <text evidence="9">The sequence shown here is derived from an EMBL/GenBank/DDBJ whole genome shotgun (WGS) entry which is preliminary data.</text>
</comment>
<keyword evidence="5" id="KW-0028">Amino-acid biosynthesis</keyword>
<accession>A0A438IPY8</accession>
<evidence type="ECO:0000256" key="2">
    <source>
        <dbReference type="ARBA" id="ARBA00005196"/>
    </source>
</evidence>
<name>A0A438IPY8_VITVI</name>
<dbReference type="PANTHER" id="PTHR31689:SF0">
    <property type="entry name" value="DIAMINOPIMELATE EPIMERASE"/>
    <property type="match status" value="1"/>
</dbReference>
<dbReference type="GO" id="GO:0009089">
    <property type="term" value="P:lysine biosynthetic process via diaminopimelate"/>
    <property type="evidence" value="ECO:0007669"/>
    <property type="project" value="UniProtKB-UniPathway"/>
</dbReference>
<dbReference type="NCBIfam" id="TIGR00652">
    <property type="entry name" value="DapF"/>
    <property type="match status" value="2"/>
</dbReference>
<dbReference type="GO" id="GO:0009507">
    <property type="term" value="C:chloroplast"/>
    <property type="evidence" value="ECO:0007669"/>
    <property type="project" value="UniProtKB-SubCell"/>
</dbReference>
<comment type="similarity">
    <text evidence="3">Belongs to the diaminopimelate epimerase family.</text>
</comment>
<organism evidence="9 10">
    <name type="scientific">Vitis vinifera</name>
    <name type="common">Grape</name>
    <dbReference type="NCBI Taxonomy" id="29760"/>
    <lineage>
        <taxon>Eukaryota</taxon>
        <taxon>Viridiplantae</taxon>
        <taxon>Streptophyta</taxon>
        <taxon>Embryophyta</taxon>
        <taxon>Tracheophyta</taxon>
        <taxon>Spermatophyta</taxon>
        <taxon>Magnoliopsida</taxon>
        <taxon>eudicotyledons</taxon>
        <taxon>Gunneridae</taxon>
        <taxon>Pentapetalae</taxon>
        <taxon>rosids</taxon>
        <taxon>Vitales</taxon>
        <taxon>Vitaceae</taxon>
        <taxon>Viteae</taxon>
        <taxon>Vitis</taxon>
    </lineage>
</organism>
<dbReference type="PROSITE" id="PS01326">
    <property type="entry name" value="DAP_EPIMERASE"/>
    <property type="match status" value="1"/>
</dbReference>
<dbReference type="Pfam" id="PF01678">
    <property type="entry name" value="DAP_epimerase"/>
    <property type="match status" value="2"/>
</dbReference>
<evidence type="ECO:0000256" key="6">
    <source>
        <dbReference type="ARBA" id="ARBA00023154"/>
    </source>
</evidence>
<evidence type="ECO:0000256" key="3">
    <source>
        <dbReference type="ARBA" id="ARBA00010219"/>
    </source>
</evidence>
<keyword evidence="7" id="KW-0413">Isomerase</keyword>
<dbReference type="PANTHER" id="PTHR31689">
    <property type="entry name" value="DIAMINOPIMELATE EPIMERASE, CHLOROPLASTIC"/>
    <property type="match status" value="1"/>
</dbReference>
<dbReference type="EC" id="5.1.1.7" evidence="4"/>
<dbReference type="UniPathway" id="UPA00034">
    <property type="reaction ID" value="UER00025"/>
</dbReference>